<comment type="caution">
    <text evidence="1">The sequence shown here is derived from an EMBL/GenBank/DDBJ whole genome shotgun (WGS) entry which is preliminary data.</text>
</comment>
<keyword evidence="2" id="KW-1185">Reference proteome</keyword>
<sequence>MASFLNRTLRRTHIRRSIFTAIGLALFCAIVIPVFYSYRREGTRKGSHFEFSTQDLSDDRVELQFNLLNMDPVNRKAEILVQVDLLGDLQDGEGALVRNMTINLRYKQLRFMAQQVIEPFMMTVPFTEGTLRDYPLEIFIADFPIIVHGNSSIPFHATFDGSSQVFKIRFNVISPSEVPPDSSIQNFPPKPDAIVQFRLHRPPTTLMICVFMGALMWVLAVAMVNLALDAVIYHRDIPPPLLGVGIVMLFALPSLRNSQPGVPAMGCLIDMLSFFWSIVLISISASTLIFNWVLEWKPPSFRITV</sequence>
<reference evidence="1" key="1">
    <citation type="submission" date="2022-04" db="EMBL/GenBank/DDBJ databases">
        <title>Genome of the entomopathogenic fungus Entomophthora muscae.</title>
        <authorList>
            <person name="Elya C."/>
            <person name="Lovett B.R."/>
            <person name="Lee E."/>
            <person name="Macias A.M."/>
            <person name="Hajek A.E."/>
            <person name="De Bivort B.L."/>
            <person name="Kasson M.T."/>
            <person name="De Fine Licht H.H."/>
            <person name="Stajich J.E."/>
        </authorList>
    </citation>
    <scope>NUCLEOTIDE SEQUENCE</scope>
    <source>
        <strain evidence="1">Berkeley</strain>
    </source>
</reference>
<dbReference type="EMBL" id="QTSX02000097">
    <property type="protein sequence ID" value="KAJ9088697.1"/>
    <property type="molecule type" value="Genomic_DNA"/>
</dbReference>
<name>A0ACC2UQR3_9FUNG</name>
<evidence type="ECO:0000313" key="1">
    <source>
        <dbReference type="EMBL" id="KAJ9088697.1"/>
    </source>
</evidence>
<evidence type="ECO:0000313" key="2">
    <source>
        <dbReference type="Proteomes" id="UP001165960"/>
    </source>
</evidence>
<dbReference type="Proteomes" id="UP001165960">
    <property type="component" value="Unassembled WGS sequence"/>
</dbReference>
<organism evidence="1 2">
    <name type="scientific">Entomophthora muscae</name>
    <dbReference type="NCBI Taxonomy" id="34485"/>
    <lineage>
        <taxon>Eukaryota</taxon>
        <taxon>Fungi</taxon>
        <taxon>Fungi incertae sedis</taxon>
        <taxon>Zoopagomycota</taxon>
        <taxon>Entomophthoromycotina</taxon>
        <taxon>Entomophthoromycetes</taxon>
        <taxon>Entomophthorales</taxon>
        <taxon>Entomophthoraceae</taxon>
        <taxon>Entomophthora</taxon>
    </lineage>
</organism>
<proteinExistence type="predicted"/>
<protein>
    <submittedName>
        <fullName evidence="1">Uncharacterized protein</fullName>
    </submittedName>
</protein>
<gene>
    <name evidence="1" type="ORF">DSO57_1020606</name>
</gene>
<accession>A0ACC2UQR3</accession>